<dbReference type="eggNOG" id="COG3501">
    <property type="taxonomic scope" value="Bacteria"/>
</dbReference>
<dbReference type="Proteomes" id="UP000019678">
    <property type="component" value="Unassembled WGS sequence"/>
</dbReference>
<feature type="domain" description="Gp5/Type VI secretion system Vgr protein OB-fold" evidence="2">
    <location>
        <begin position="391"/>
        <end position="455"/>
    </location>
</feature>
<dbReference type="Gene3D" id="2.30.110.50">
    <property type="match status" value="1"/>
</dbReference>
<protein>
    <submittedName>
        <fullName evidence="3">VgrG protein</fullName>
    </submittedName>
</protein>
<gene>
    <name evidence="3" type="ORF">CAP_3233</name>
</gene>
<evidence type="ECO:0000313" key="4">
    <source>
        <dbReference type="Proteomes" id="UP000019678"/>
    </source>
</evidence>
<dbReference type="Gene3D" id="2.40.50.230">
    <property type="entry name" value="Gp5 N-terminal domain"/>
    <property type="match status" value="1"/>
</dbReference>
<keyword evidence="4" id="KW-1185">Reference proteome</keyword>
<dbReference type="AlphaFoldDB" id="A0A017T9L8"/>
<accession>A0A017T9L8</accession>
<dbReference type="Gene3D" id="3.55.50.10">
    <property type="entry name" value="Baseplate protein-like domains"/>
    <property type="match status" value="1"/>
</dbReference>
<dbReference type="Pfam" id="PF04717">
    <property type="entry name" value="Phage_base_V"/>
    <property type="match status" value="1"/>
</dbReference>
<dbReference type="NCBIfam" id="TIGR03361">
    <property type="entry name" value="VI_Rhs_Vgr"/>
    <property type="match status" value="1"/>
</dbReference>
<dbReference type="EMBL" id="ASRX01000023">
    <property type="protein sequence ID" value="EYF05505.1"/>
    <property type="molecule type" value="Genomic_DNA"/>
</dbReference>
<dbReference type="InterPro" id="IPR037026">
    <property type="entry name" value="Vgr_OB-fold_dom_sf"/>
</dbReference>
<dbReference type="Pfam" id="PF05954">
    <property type="entry name" value="Phage_GPD"/>
    <property type="match status" value="1"/>
</dbReference>
<dbReference type="InterPro" id="IPR006531">
    <property type="entry name" value="Gp5/Vgr_OB"/>
</dbReference>
<dbReference type="SUPFAM" id="SSF69349">
    <property type="entry name" value="Phage fibre proteins"/>
    <property type="match status" value="1"/>
</dbReference>
<organism evidence="3 4">
    <name type="scientific">Chondromyces apiculatus DSM 436</name>
    <dbReference type="NCBI Taxonomy" id="1192034"/>
    <lineage>
        <taxon>Bacteria</taxon>
        <taxon>Pseudomonadati</taxon>
        <taxon>Myxococcota</taxon>
        <taxon>Polyangia</taxon>
        <taxon>Polyangiales</taxon>
        <taxon>Polyangiaceae</taxon>
        <taxon>Chondromyces</taxon>
    </lineage>
</organism>
<dbReference type="Gene3D" id="4.10.220.110">
    <property type="match status" value="1"/>
</dbReference>
<comment type="caution">
    <text evidence="3">The sequence shown here is derived from an EMBL/GenBank/DDBJ whole genome shotgun (WGS) entry which is preliminary data.</text>
</comment>
<dbReference type="NCBIfam" id="TIGR01646">
    <property type="entry name" value="vgr_GE"/>
    <property type="match status" value="1"/>
</dbReference>
<name>A0A017T9L8_9BACT</name>
<sequence>MSDLITITSSVLPATTRVVAFRGVEAISRPYQFDISFVLRNDEGDAMDLADAMGAKATLTIDRTTDALPPFVFSGILASVELLHEAEGQSLFRAVLVPKLWLLSLSRHSRIFTKQRVPEVIEAILEDNGLSGSDYELRLDTYEVEEHICQYRESDLDFISRWMEREGIFYFFEHGPDGEKLILCDERTYEQDVIGKAVRYYPQVGQDRSAGPSFRSFTYRHATLPSMVKLRDHDYARPNLNVAGSARVSAEGVGEVSLYGERFFTPSAGDKLAKMRAEEMLAQQVLFQAGGTRFHLRSGYVFELEEHPRAPLNASYLTIEARHHGNQAVGMSSFRELLGIEHEDVYFVELTAIPAKTQFRAPSRTAWPRIYGYENGVVDGAAESEYAQIDDQGRYNIKFRFDESSLKSGKASTYVRMMQPHGGGIEGFHFPLRKGTEVVLSFLGGDPDRPVISGVVPNALTPSPVTSGNFTKNVLQTGGRNRLEIEDRAGQQRITLSTPYSNTHLRMGSPNAEHEMIVKTDDNTLLDAGKNFDLRVGQNGGGSWDAKIKDNWVTHVESGKHELFVDSGTSATTVLKDTSLHVIEGNLTTDVDAGKMTTNVKGDTTTTVSTGNFKTQVQTGDYTALIDSGNTLIDTVSGTTDIKSKGKLTIETQDQCEVKVKSNMMLTVDGNVSKEVKGSETLQTYGPFKKLFVSNNVNVTSGFKSDTFLGLSNTNAFGASVGLFVGGKATLELSGAFTATYAAKLDITGGVALAFKYGASLTINAAVEVTVRPTSIETGAAKISQLPTRLAMSALRYHLSGVHVLS</sequence>
<dbReference type="SUPFAM" id="SSF69255">
    <property type="entry name" value="gp5 N-terminal domain-like"/>
    <property type="match status" value="1"/>
</dbReference>
<dbReference type="RefSeq" id="WP_044241726.1">
    <property type="nucleotide sequence ID" value="NZ_ASRX01000023.1"/>
</dbReference>
<dbReference type="OrthoDB" id="5482463at2"/>
<evidence type="ECO:0000313" key="3">
    <source>
        <dbReference type="EMBL" id="EYF05505.1"/>
    </source>
</evidence>
<dbReference type="InterPro" id="IPR017847">
    <property type="entry name" value="T6SS_RhsGE_Vgr_subset"/>
</dbReference>
<dbReference type="InterPro" id="IPR006533">
    <property type="entry name" value="T6SS_Vgr_RhsGE"/>
</dbReference>
<dbReference type="SUPFAM" id="SSF69279">
    <property type="entry name" value="Phage tail proteins"/>
    <property type="match status" value="2"/>
</dbReference>
<evidence type="ECO:0000256" key="1">
    <source>
        <dbReference type="ARBA" id="ARBA00005558"/>
    </source>
</evidence>
<evidence type="ECO:0000259" key="2">
    <source>
        <dbReference type="Pfam" id="PF04717"/>
    </source>
</evidence>
<comment type="similarity">
    <text evidence="1">Belongs to the VgrG protein family.</text>
</comment>
<proteinExistence type="inferred from homology"/>
<dbReference type="STRING" id="1192034.CAP_3233"/>
<reference evidence="3 4" key="1">
    <citation type="submission" date="2013-05" db="EMBL/GenBank/DDBJ databases">
        <title>Genome assembly of Chondromyces apiculatus DSM 436.</title>
        <authorList>
            <person name="Sharma G."/>
            <person name="Khatri I."/>
            <person name="Kaur C."/>
            <person name="Mayilraj S."/>
            <person name="Subramanian S."/>
        </authorList>
    </citation>
    <scope>NUCLEOTIDE SEQUENCE [LARGE SCALE GENOMIC DNA]</scope>
    <source>
        <strain evidence="3 4">DSM 436</strain>
    </source>
</reference>